<keyword evidence="9" id="KW-1185">Reference proteome</keyword>
<dbReference type="GO" id="GO:0005506">
    <property type="term" value="F:iron ion binding"/>
    <property type="evidence" value="ECO:0007669"/>
    <property type="project" value="InterPro"/>
</dbReference>
<comment type="similarity">
    <text evidence="1 6">Belongs to the cytochrome P450 family.</text>
</comment>
<dbReference type="CDD" id="cd11064">
    <property type="entry name" value="CYP86A"/>
    <property type="match status" value="1"/>
</dbReference>
<dbReference type="GO" id="GO:0016705">
    <property type="term" value="F:oxidoreductase activity, acting on paired donors, with incorporation or reduction of molecular oxygen"/>
    <property type="evidence" value="ECO:0007669"/>
    <property type="project" value="InterPro"/>
</dbReference>
<dbReference type="PROSITE" id="PS00086">
    <property type="entry name" value="CYTOCHROME_P450"/>
    <property type="match status" value="1"/>
</dbReference>
<dbReference type="OrthoDB" id="1470350at2759"/>
<accession>A0A3S3M2I9</accession>
<gene>
    <name evidence="8" type="ORF">CKAN_00431900</name>
</gene>
<dbReference type="SUPFAM" id="SSF48264">
    <property type="entry name" value="Cytochrome P450"/>
    <property type="match status" value="1"/>
</dbReference>
<name>A0A3S3M2I9_9MAGN</name>
<dbReference type="Proteomes" id="UP000283530">
    <property type="component" value="Unassembled WGS sequence"/>
</dbReference>
<dbReference type="Gene3D" id="1.10.630.10">
    <property type="entry name" value="Cytochrome P450"/>
    <property type="match status" value="1"/>
</dbReference>
<keyword evidence="2 5" id="KW-0479">Metal-binding</keyword>
<dbReference type="InterPro" id="IPR017972">
    <property type="entry name" value="Cyt_P450_CS"/>
</dbReference>
<keyword evidence="5 6" id="KW-0349">Heme</keyword>
<evidence type="ECO:0000256" key="1">
    <source>
        <dbReference type="ARBA" id="ARBA00010617"/>
    </source>
</evidence>
<dbReference type="InterPro" id="IPR036396">
    <property type="entry name" value="Cyt_P450_sf"/>
</dbReference>
<keyword evidence="7" id="KW-0472">Membrane</keyword>
<dbReference type="PRINTS" id="PR00463">
    <property type="entry name" value="EP450I"/>
</dbReference>
<keyword evidence="7" id="KW-0812">Transmembrane</keyword>
<dbReference type="Pfam" id="PF00067">
    <property type="entry name" value="p450"/>
    <property type="match status" value="1"/>
</dbReference>
<keyword evidence="3 6" id="KW-0560">Oxidoreductase</keyword>
<dbReference type="GO" id="GO:0006629">
    <property type="term" value="P:lipid metabolic process"/>
    <property type="evidence" value="ECO:0007669"/>
    <property type="project" value="UniProtKB-ARBA"/>
</dbReference>
<evidence type="ECO:0000256" key="5">
    <source>
        <dbReference type="PIRSR" id="PIRSR602401-1"/>
    </source>
</evidence>
<keyword evidence="7" id="KW-1133">Transmembrane helix</keyword>
<evidence type="ECO:0000313" key="8">
    <source>
        <dbReference type="EMBL" id="RWR75913.1"/>
    </source>
</evidence>
<reference evidence="8 9" key="1">
    <citation type="journal article" date="2019" name="Nat. Plants">
        <title>Stout camphor tree genome fills gaps in understanding of flowering plant genome evolution.</title>
        <authorList>
            <person name="Chaw S.M."/>
            <person name="Liu Y.C."/>
            <person name="Wu Y.W."/>
            <person name="Wang H.Y."/>
            <person name="Lin C.I."/>
            <person name="Wu C.S."/>
            <person name="Ke H.M."/>
            <person name="Chang L.Y."/>
            <person name="Hsu C.Y."/>
            <person name="Yang H.T."/>
            <person name="Sudianto E."/>
            <person name="Hsu M.H."/>
            <person name="Wu K.P."/>
            <person name="Wang L.N."/>
            <person name="Leebens-Mack J.H."/>
            <person name="Tsai I.J."/>
        </authorList>
    </citation>
    <scope>NUCLEOTIDE SEQUENCE [LARGE SCALE GENOMIC DNA]</scope>
    <source>
        <strain evidence="9">cv. Chaw 1501</strain>
        <tissue evidence="8">Young leaves</tissue>
    </source>
</reference>
<evidence type="ECO:0000313" key="9">
    <source>
        <dbReference type="Proteomes" id="UP000283530"/>
    </source>
</evidence>
<feature type="transmembrane region" description="Helical" evidence="7">
    <location>
        <begin position="6"/>
        <end position="27"/>
    </location>
</feature>
<protein>
    <submittedName>
        <fullName evidence="8">Cytochrome P450 94A1-like protein</fullName>
    </submittedName>
</protein>
<comment type="caution">
    <text evidence="8">The sequence shown here is derived from an EMBL/GenBank/DDBJ whole genome shotgun (WGS) entry which is preliminary data.</text>
</comment>
<proteinExistence type="inferred from homology"/>
<evidence type="ECO:0000256" key="6">
    <source>
        <dbReference type="RuleBase" id="RU000461"/>
    </source>
</evidence>
<evidence type="ECO:0000256" key="2">
    <source>
        <dbReference type="ARBA" id="ARBA00022723"/>
    </source>
</evidence>
<feature type="binding site" description="axial binding residue" evidence="5">
    <location>
        <position position="458"/>
    </location>
    <ligand>
        <name>heme</name>
        <dbReference type="ChEBI" id="CHEBI:30413"/>
    </ligand>
    <ligandPart>
        <name>Fe</name>
        <dbReference type="ChEBI" id="CHEBI:18248"/>
    </ligandPart>
</feature>
<dbReference type="STRING" id="337451.A0A3S3M2I9"/>
<comment type="cofactor">
    <cofactor evidence="5">
        <name>heme</name>
        <dbReference type="ChEBI" id="CHEBI:30413"/>
    </cofactor>
</comment>
<keyword evidence="6" id="KW-0503">Monooxygenase</keyword>
<dbReference type="AlphaFoldDB" id="A0A3S3M2I9"/>
<dbReference type="PANTHER" id="PTHR24296">
    <property type="entry name" value="CYTOCHROME P450"/>
    <property type="match status" value="1"/>
</dbReference>
<dbReference type="EMBL" id="QPKB01000002">
    <property type="protein sequence ID" value="RWR75913.1"/>
    <property type="molecule type" value="Genomic_DNA"/>
</dbReference>
<evidence type="ECO:0000256" key="4">
    <source>
        <dbReference type="ARBA" id="ARBA00023004"/>
    </source>
</evidence>
<keyword evidence="4 5" id="KW-0408">Iron</keyword>
<dbReference type="InterPro" id="IPR002401">
    <property type="entry name" value="Cyt_P450_E_grp-I"/>
</dbReference>
<sequence>MEEAQLYFYLPLLFTSLLFLLFFFYLLRPSSPISKTPSPLTYPIIGNTIAFLQNRHRFYDWATDLLSTSPSNTILIRGPLLTRRGIATADPANVAHLLKFNFPNYIKGPRFHVPLSDLLGAGIFVADGDLWSSQRKIASYEFNTRSLKSFVADTVRSEITTRLLPVLAAAADASSAVDLQEILERFAFDNICNLAFGDDPRCLDPDSDPNTRTLPPFIAAFDDAVEICVGRILAPMPLIWKIQRFFNIGPEKRLKRMVKIIDDYAMRIIDGKIKNRDRGDLDLLSRFMFGSDSHDPKLDPKPDPKFLRDIVISFVLAGKDSTSTALTWFFWLLSENPRCERRIYAEMSEAAPETGVPTFEELKEMNYLQAAISESLRLYPPVPIDSRVAVKEDVLPDGTVVGAGWFADYCAYAMGRMEKLWGKDCREFKPERWLDEGGVFVGVDQFRFPVFHAGPRVCLGREMAYLQMKAVAAAVIREFEMVVVGRERPEYMVSLTLKMKGGLPVRLRRRTSR</sequence>
<dbReference type="InterPro" id="IPR001128">
    <property type="entry name" value="Cyt_P450"/>
</dbReference>
<organism evidence="8 9">
    <name type="scientific">Cinnamomum micranthum f. kanehirae</name>
    <dbReference type="NCBI Taxonomy" id="337451"/>
    <lineage>
        <taxon>Eukaryota</taxon>
        <taxon>Viridiplantae</taxon>
        <taxon>Streptophyta</taxon>
        <taxon>Embryophyta</taxon>
        <taxon>Tracheophyta</taxon>
        <taxon>Spermatophyta</taxon>
        <taxon>Magnoliopsida</taxon>
        <taxon>Magnoliidae</taxon>
        <taxon>Laurales</taxon>
        <taxon>Lauraceae</taxon>
        <taxon>Cinnamomum</taxon>
    </lineage>
</organism>
<dbReference type="GO" id="GO:0020037">
    <property type="term" value="F:heme binding"/>
    <property type="evidence" value="ECO:0007669"/>
    <property type="project" value="InterPro"/>
</dbReference>
<evidence type="ECO:0000256" key="3">
    <source>
        <dbReference type="ARBA" id="ARBA00023002"/>
    </source>
</evidence>
<dbReference type="GO" id="GO:0004497">
    <property type="term" value="F:monooxygenase activity"/>
    <property type="evidence" value="ECO:0007669"/>
    <property type="project" value="UniProtKB-KW"/>
</dbReference>
<evidence type="ECO:0000256" key="7">
    <source>
        <dbReference type="SAM" id="Phobius"/>
    </source>
</evidence>
<dbReference type="PRINTS" id="PR00385">
    <property type="entry name" value="P450"/>
</dbReference>